<gene>
    <name evidence="1" type="ORF">LCGC14_2928880</name>
</gene>
<proteinExistence type="predicted"/>
<dbReference type="AlphaFoldDB" id="A0A0F8XLZ0"/>
<reference evidence="1" key="1">
    <citation type="journal article" date="2015" name="Nature">
        <title>Complex archaea that bridge the gap between prokaryotes and eukaryotes.</title>
        <authorList>
            <person name="Spang A."/>
            <person name="Saw J.H."/>
            <person name="Jorgensen S.L."/>
            <person name="Zaremba-Niedzwiedzka K."/>
            <person name="Martijn J."/>
            <person name="Lind A.E."/>
            <person name="van Eijk R."/>
            <person name="Schleper C."/>
            <person name="Guy L."/>
            <person name="Ettema T.J."/>
        </authorList>
    </citation>
    <scope>NUCLEOTIDE SEQUENCE</scope>
</reference>
<name>A0A0F8XLZ0_9ZZZZ</name>
<protein>
    <submittedName>
        <fullName evidence="1">Uncharacterized protein</fullName>
    </submittedName>
</protein>
<organism evidence="1">
    <name type="scientific">marine sediment metagenome</name>
    <dbReference type="NCBI Taxonomy" id="412755"/>
    <lineage>
        <taxon>unclassified sequences</taxon>
        <taxon>metagenomes</taxon>
        <taxon>ecological metagenomes</taxon>
    </lineage>
</organism>
<dbReference type="EMBL" id="LAZR01058409">
    <property type="protein sequence ID" value="KKK69953.1"/>
    <property type="molecule type" value="Genomic_DNA"/>
</dbReference>
<evidence type="ECO:0000313" key="1">
    <source>
        <dbReference type="EMBL" id="KKK69953.1"/>
    </source>
</evidence>
<sequence length="54" mass="6301">MNEMKDDIKKKIKDLYKNLLNNDLQTEIMNHLIDGKEPKEIIESLLEKEGGNES</sequence>
<comment type="caution">
    <text evidence="1">The sequence shown here is derived from an EMBL/GenBank/DDBJ whole genome shotgun (WGS) entry which is preliminary data.</text>
</comment>
<accession>A0A0F8XLZ0</accession>